<feature type="transmembrane region" description="Helical" evidence="13">
    <location>
        <begin position="52"/>
        <end position="69"/>
    </location>
</feature>
<feature type="transmembrane region" description="Helical" evidence="13">
    <location>
        <begin position="90"/>
        <end position="113"/>
    </location>
</feature>
<keyword evidence="16" id="KW-1185">Reference proteome</keyword>
<evidence type="ECO:0000256" key="11">
    <source>
        <dbReference type="ARBA" id="ARBA00023049"/>
    </source>
</evidence>
<dbReference type="STRING" id="1123382.SAMN02745221_01399"/>
<evidence type="ECO:0000256" key="8">
    <source>
        <dbReference type="ARBA" id="ARBA00022801"/>
    </source>
</evidence>
<evidence type="ECO:0000256" key="2">
    <source>
        <dbReference type="ARBA" id="ARBA00004651"/>
    </source>
</evidence>
<name>A0A1M5P8G2_9FIRM</name>
<keyword evidence="11" id="KW-0482">Metalloprotease</keyword>
<feature type="transmembrane region" description="Helical" evidence="13">
    <location>
        <begin position="174"/>
        <end position="196"/>
    </location>
</feature>
<evidence type="ECO:0000256" key="10">
    <source>
        <dbReference type="ARBA" id="ARBA00022989"/>
    </source>
</evidence>
<dbReference type="InterPro" id="IPR044537">
    <property type="entry name" value="Rip2-like"/>
</dbReference>
<accession>A0A1M5P8G2</accession>
<dbReference type="EMBL" id="FQWY01000021">
    <property type="protein sequence ID" value="SHG98131.1"/>
    <property type="molecule type" value="Genomic_DNA"/>
</dbReference>
<feature type="transmembrane region" description="Helical" evidence="13">
    <location>
        <begin position="133"/>
        <end position="153"/>
    </location>
</feature>
<dbReference type="PANTHER" id="PTHR35864">
    <property type="entry name" value="ZINC METALLOPROTEASE MJ0611-RELATED"/>
    <property type="match status" value="1"/>
</dbReference>
<dbReference type="GO" id="GO:0046872">
    <property type="term" value="F:metal ion binding"/>
    <property type="evidence" value="ECO:0007669"/>
    <property type="project" value="UniProtKB-KW"/>
</dbReference>
<evidence type="ECO:0000313" key="16">
    <source>
        <dbReference type="Proteomes" id="UP000242329"/>
    </source>
</evidence>
<keyword evidence="9" id="KW-0862">Zinc</keyword>
<dbReference type="CDD" id="cd06158">
    <property type="entry name" value="S2P-M50_like_1"/>
    <property type="match status" value="1"/>
</dbReference>
<comment type="cofactor">
    <cofactor evidence="1">
        <name>Zn(2+)</name>
        <dbReference type="ChEBI" id="CHEBI:29105"/>
    </cofactor>
</comment>
<dbReference type="GO" id="GO:0006508">
    <property type="term" value="P:proteolysis"/>
    <property type="evidence" value="ECO:0007669"/>
    <property type="project" value="UniProtKB-KW"/>
</dbReference>
<evidence type="ECO:0000256" key="7">
    <source>
        <dbReference type="ARBA" id="ARBA00022723"/>
    </source>
</evidence>
<evidence type="ECO:0000256" key="5">
    <source>
        <dbReference type="ARBA" id="ARBA00022670"/>
    </source>
</evidence>
<comment type="subcellular location">
    <subcellularLocation>
        <location evidence="2">Cell membrane</location>
        <topology evidence="2">Multi-pass membrane protein</topology>
    </subcellularLocation>
</comment>
<evidence type="ECO:0000256" key="9">
    <source>
        <dbReference type="ARBA" id="ARBA00022833"/>
    </source>
</evidence>
<dbReference type="Proteomes" id="UP000242329">
    <property type="component" value="Unassembled WGS sequence"/>
</dbReference>
<dbReference type="PANTHER" id="PTHR35864:SF1">
    <property type="entry name" value="ZINC METALLOPROTEASE YWHC-RELATED"/>
    <property type="match status" value="1"/>
</dbReference>
<evidence type="ECO:0000256" key="12">
    <source>
        <dbReference type="ARBA" id="ARBA00023136"/>
    </source>
</evidence>
<comment type="similarity">
    <text evidence="3">Belongs to the peptidase M50B family.</text>
</comment>
<feature type="domain" description="Peptidase M50" evidence="14">
    <location>
        <begin position="118"/>
        <end position="181"/>
    </location>
</feature>
<evidence type="ECO:0000256" key="3">
    <source>
        <dbReference type="ARBA" id="ARBA00007931"/>
    </source>
</evidence>
<evidence type="ECO:0000256" key="13">
    <source>
        <dbReference type="SAM" id="Phobius"/>
    </source>
</evidence>
<keyword evidence="4" id="KW-1003">Cell membrane</keyword>
<dbReference type="GO" id="GO:0008237">
    <property type="term" value="F:metallopeptidase activity"/>
    <property type="evidence" value="ECO:0007669"/>
    <property type="project" value="UniProtKB-KW"/>
</dbReference>
<keyword evidence="7" id="KW-0479">Metal-binding</keyword>
<keyword evidence="8" id="KW-0378">Hydrolase</keyword>
<dbReference type="InterPro" id="IPR052348">
    <property type="entry name" value="Metallopeptidase_M50B"/>
</dbReference>
<keyword evidence="6 13" id="KW-0812">Transmembrane</keyword>
<dbReference type="AlphaFoldDB" id="A0A1M5P8G2"/>
<dbReference type="InterPro" id="IPR008915">
    <property type="entry name" value="Peptidase_M50"/>
</dbReference>
<evidence type="ECO:0000256" key="1">
    <source>
        <dbReference type="ARBA" id="ARBA00001947"/>
    </source>
</evidence>
<protein>
    <submittedName>
        <fullName evidence="15">Zn-dependent protease (Includes SpoIVFB)</fullName>
    </submittedName>
</protein>
<dbReference type="Pfam" id="PF02163">
    <property type="entry name" value="Peptidase_M50"/>
    <property type="match status" value="1"/>
</dbReference>
<proteinExistence type="inferred from homology"/>
<keyword evidence="5 15" id="KW-0645">Protease</keyword>
<keyword evidence="10 13" id="KW-1133">Transmembrane helix</keyword>
<evidence type="ECO:0000313" key="15">
    <source>
        <dbReference type="EMBL" id="SHG98131.1"/>
    </source>
</evidence>
<reference evidence="16" key="1">
    <citation type="submission" date="2016-11" db="EMBL/GenBank/DDBJ databases">
        <authorList>
            <person name="Varghese N."/>
            <person name="Submissions S."/>
        </authorList>
    </citation>
    <scope>NUCLEOTIDE SEQUENCE [LARGE SCALE GENOMIC DNA]</scope>
    <source>
        <strain evidence="16">DSM 11003</strain>
    </source>
</reference>
<evidence type="ECO:0000256" key="6">
    <source>
        <dbReference type="ARBA" id="ARBA00022692"/>
    </source>
</evidence>
<organism evidence="15 16">
    <name type="scientific">Thermosyntropha lipolytica DSM 11003</name>
    <dbReference type="NCBI Taxonomy" id="1123382"/>
    <lineage>
        <taxon>Bacteria</taxon>
        <taxon>Bacillati</taxon>
        <taxon>Bacillota</taxon>
        <taxon>Clostridia</taxon>
        <taxon>Eubacteriales</taxon>
        <taxon>Syntrophomonadaceae</taxon>
        <taxon>Thermosyntropha</taxon>
    </lineage>
</organism>
<sequence>MNMPSIMEMITWLPAILIALTFHEYAHGQVAYWLGDDTPYHQGRLTINPLPHIDWIGFFMLLFFKFGWAKPVLVNPYNFKNVGVKRGMMLVSLAGPGMNIVLAFIGMLAYKFLLPFQTAEWGIYALRLIEPLIWINLILAAFNLIPVPPLDGAKILAGILPDSGARAIYALEQYGFLILLVLIFTGTTSALIWPLVKIIYGFLSLLVF</sequence>
<dbReference type="GO" id="GO:0005886">
    <property type="term" value="C:plasma membrane"/>
    <property type="evidence" value="ECO:0007669"/>
    <property type="project" value="UniProtKB-SubCell"/>
</dbReference>
<evidence type="ECO:0000256" key="4">
    <source>
        <dbReference type="ARBA" id="ARBA00022475"/>
    </source>
</evidence>
<keyword evidence="12 13" id="KW-0472">Membrane</keyword>
<dbReference type="RefSeq" id="WP_242939018.1">
    <property type="nucleotide sequence ID" value="NZ_FQWY01000021.1"/>
</dbReference>
<evidence type="ECO:0000259" key="14">
    <source>
        <dbReference type="Pfam" id="PF02163"/>
    </source>
</evidence>
<gene>
    <name evidence="15" type="ORF">SAMN02745221_01399</name>
</gene>